<dbReference type="Gene3D" id="1.10.10.10">
    <property type="entry name" value="Winged helix-like DNA-binding domain superfamily/Winged helix DNA-binding domain"/>
    <property type="match status" value="1"/>
</dbReference>
<dbReference type="Proteomes" id="UP001454036">
    <property type="component" value="Unassembled WGS sequence"/>
</dbReference>
<feature type="domain" description="Disease resistance N-terminal" evidence="8">
    <location>
        <begin position="6"/>
        <end position="96"/>
    </location>
</feature>
<evidence type="ECO:0000259" key="8">
    <source>
        <dbReference type="Pfam" id="PF18052"/>
    </source>
</evidence>
<feature type="domain" description="Disease resistance protein winged helix" evidence="9">
    <location>
        <begin position="416"/>
        <end position="487"/>
    </location>
</feature>
<name>A0AAV3R6V8_LITER</name>
<accession>A0AAV3R6V8</accession>
<dbReference type="InterPro" id="IPR032675">
    <property type="entry name" value="LRR_dom_sf"/>
</dbReference>
<dbReference type="Pfam" id="PF00931">
    <property type="entry name" value="NB-ARC"/>
    <property type="match status" value="1"/>
</dbReference>
<evidence type="ECO:0000256" key="3">
    <source>
        <dbReference type="ARBA" id="ARBA00022737"/>
    </source>
</evidence>
<dbReference type="InterPro" id="IPR041118">
    <property type="entry name" value="Rx_N"/>
</dbReference>
<evidence type="ECO:0000256" key="4">
    <source>
        <dbReference type="ARBA" id="ARBA00022741"/>
    </source>
</evidence>
<sequence length="862" mass="99619">MADSIVAYLFENVTELLIQETNLLDGVEDQVKSLQSWLKLVKEFLRRTEGHRDHSIVSELVEQIRDAAQEAEDAIDTYVVYSMKQQRRSKIGKFFHRIDHGPELHKVASNISSIKIKIQEIYDNKDRFGIDLNEGNNKEVLTATLHRRRSIVEEENVIGFEKESEDLKKQLIGGDTDVRDVISIIGMGGLGKTTLARKVYNDFYIQDYFKCRAWYYVSNEYRTRDLLLGILRDLMHVSEEILAMSDEDLKEKLTKFLSQRRYLIVLDDVWTIQLWDEMSHCLPKNKNGSKILITSRIHEVASYASSTRPFSINLRNDDESWELFSKKVFRGETCNDRQLEALGRRMTRDCNGLPLAIVVLAGFLATRERSLRSWSRIVENVSWHLTQDPTRCLDILALSYENLPHHLKPCFLYLGVFPEDFEIPVRQLIRLWMAEGFIPQDEKRSLEDLAEDYLEDLIDRSLVQIGKKRTDGGVKSCRIHDLLRDLCIKEAKRERFLEVFAKIDDSSASHSSKSRRLSIQCGTPGYISSKAREFSRTRSFLSLDQDLPQVSSSHWESLCKGFKLIKVLDLGFVVVEKVPDKIKKLVYSRYLRMNAPKLRTIPAVICNLPNIQTLDLRESPINTLPNDIWNLKQLRHLYMSGPVSVPSFSRGRILENLQTLATVGTDDELKEALKNGSFPMLTRLALVNYGERSHKAVKHLHLLKHLKVIKIMKEFKVPFYGHSYAKCSFPPTLTKITLADTRLPSLKDLEELPNLQILKLVGDFTEKKRLHFSKDCFNALQTLHLIRSNVYEFSMEKGSLMSIRHLVINDNSRLGSLAYELGESTTLARVELLRPHSSTMHKQPWPKRNDFQLVVYPPPKQW</sequence>
<keyword evidence="2" id="KW-0433">Leucine-rich repeat</keyword>
<dbReference type="Gene3D" id="1.20.5.4130">
    <property type="match status" value="1"/>
</dbReference>
<dbReference type="Gene3D" id="1.10.8.430">
    <property type="entry name" value="Helical domain of apoptotic protease-activating factors"/>
    <property type="match status" value="1"/>
</dbReference>
<dbReference type="FunFam" id="3.40.50.300:FF:001091">
    <property type="entry name" value="Probable disease resistance protein At1g61300"/>
    <property type="match status" value="1"/>
</dbReference>
<dbReference type="GO" id="GO:0051607">
    <property type="term" value="P:defense response to virus"/>
    <property type="evidence" value="ECO:0007669"/>
    <property type="project" value="UniProtKB-ARBA"/>
</dbReference>
<dbReference type="GO" id="GO:0043531">
    <property type="term" value="F:ADP binding"/>
    <property type="evidence" value="ECO:0007669"/>
    <property type="project" value="InterPro"/>
</dbReference>
<evidence type="ECO:0000259" key="10">
    <source>
        <dbReference type="Pfam" id="PF23598"/>
    </source>
</evidence>
<reference evidence="11 12" key="1">
    <citation type="submission" date="2024-01" db="EMBL/GenBank/DDBJ databases">
        <title>The complete chloroplast genome sequence of Lithospermum erythrorhizon: insights into the phylogenetic relationship among Boraginaceae species and the maternal lineages of purple gromwells.</title>
        <authorList>
            <person name="Okada T."/>
            <person name="Watanabe K."/>
        </authorList>
    </citation>
    <scope>NUCLEOTIDE SEQUENCE [LARGE SCALE GENOMIC DNA]</scope>
</reference>
<dbReference type="PRINTS" id="PR00364">
    <property type="entry name" value="DISEASERSIST"/>
</dbReference>
<evidence type="ECO:0000313" key="12">
    <source>
        <dbReference type="Proteomes" id="UP001454036"/>
    </source>
</evidence>
<dbReference type="Pfam" id="PF18052">
    <property type="entry name" value="Rx_N"/>
    <property type="match status" value="1"/>
</dbReference>
<dbReference type="InterPro" id="IPR002182">
    <property type="entry name" value="NB-ARC"/>
</dbReference>
<protein>
    <submittedName>
        <fullName evidence="11">Antimicrobial response protein</fullName>
    </submittedName>
</protein>
<dbReference type="InterPro" id="IPR058922">
    <property type="entry name" value="WHD_DRP"/>
</dbReference>
<keyword evidence="4" id="KW-0547">Nucleotide-binding</keyword>
<evidence type="ECO:0000256" key="2">
    <source>
        <dbReference type="ARBA" id="ARBA00022614"/>
    </source>
</evidence>
<dbReference type="GO" id="GO:0098542">
    <property type="term" value="P:defense response to other organism"/>
    <property type="evidence" value="ECO:0007669"/>
    <property type="project" value="TreeGrafter"/>
</dbReference>
<dbReference type="Pfam" id="PF23598">
    <property type="entry name" value="LRR_14"/>
    <property type="match status" value="1"/>
</dbReference>
<dbReference type="PANTHER" id="PTHR23155">
    <property type="entry name" value="DISEASE RESISTANCE PROTEIN RP"/>
    <property type="match status" value="1"/>
</dbReference>
<dbReference type="GO" id="GO:0005524">
    <property type="term" value="F:ATP binding"/>
    <property type="evidence" value="ECO:0007669"/>
    <property type="project" value="UniProtKB-KW"/>
</dbReference>
<dbReference type="Gene3D" id="3.40.50.300">
    <property type="entry name" value="P-loop containing nucleotide triphosphate hydrolases"/>
    <property type="match status" value="1"/>
</dbReference>
<keyword evidence="5" id="KW-0611">Plant defense</keyword>
<dbReference type="InterPro" id="IPR038005">
    <property type="entry name" value="RX-like_CC"/>
</dbReference>
<evidence type="ECO:0000259" key="9">
    <source>
        <dbReference type="Pfam" id="PF23559"/>
    </source>
</evidence>
<keyword evidence="3" id="KW-0677">Repeat</keyword>
<dbReference type="Gene3D" id="3.80.10.10">
    <property type="entry name" value="Ribonuclease Inhibitor"/>
    <property type="match status" value="1"/>
</dbReference>
<proteinExistence type="inferred from homology"/>
<dbReference type="InterPro" id="IPR027417">
    <property type="entry name" value="P-loop_NTPase"/>
</dbReference>
<evidence type="ECO:0000256" key="5">
    <source>
        <dbReference type="ARBA" id="ARBA00022821"/>
    </source>
</evidence>
<organism evidence="11 12">
    <name type="scientific">Lithospermum erythrorhizon</name>
    <name type="common">Purple gromwell</name>
    <name type="synonym">Lithospermum officinale var. erythrorhizon</name>
    <dbReference type="NCBI Taxonomy" id="34254"/>
    <lineage>
        <taxon>Eukaryota</taxon>
        <taxon>Viridiplantae</taxon>
        <taxon>Streptophyta</taxon>
        <taxon>Embryophyta</taxon>
        <taxon>Tracheophyta</taxon>
        <taxon>Spermatophyta</taxon>
        <taxon>Magnoliopsida</taxon>
        <taxon>eudicotyledons</taxon>
        <taxon>Gunneridae</taxon>
        <taxon>Pentapetalae</taxon>
        <taxon>asterids</taxon>
        <taxon>lamiids</taxon>
        <taxon>Boraginales</taxon>
        <taxon>Boraginaceae</taxon>
        <taxon>Boraginoideae</taxon>
        <taxon>Lithospermeae</taxon>
        <taxon>Lithospermum</taxon>
    </lineage>
</organism>
<evidence type="ECO:0000256" key="6">
    <source>
        <dbReference type="ARBA" id="ARBA00022840"/>
    </source>
</evidence>
<dbReference type="SUPFAM" id="SSF52540">
    <property type="entry name" value="P-loop containing nucleoside triphosphate hydrolases"/>
    <property type="match status" value="1"/>
</dbReference>
<comment type="similarity">
    <text evidence="1">Belongs to the disease resistance NB-LRR family.</text>
</comment>
<comment type="caution">
    <text evidence="11">The sequence shown here is derived from an EMBL/GenBank/DDBJ whole genome shotgun (WGS) entry which is preliminary data.</text>
</comment>
<dbReference type="EMBL" id="BAABME010007968">
    <property type="protein sequence ID" value="GAA0172109.1"/>
    <property type="molecule type" value="Genomic_DNA"/>
</dbReference>
<dbReference type="Pfam" id="PF23559">
    <property type="entry name" value="WHD_DRP"/>
    <property type="match status" value="1"/>
</dbReference>
<dbReference type="InterPro" id="IPR042197">
    <property type="entry name" value="Apaf_helical"/>
</dbReference>
<dbReference type="FunFam" id="1.10.10.10:FF:000322">
    <property type="entry name" value="Probable disease resistance protein At1g63360"/>
    <property type="match status" value="1"/>
</dbReference>
<feature type="domain" description="Disease resistance R13L4/SHOC-2-like LRR" evidence="10">
    <location>
        <begin position="559"/>
        <end position="739"/>
    </location>
</feature>
<evidence type="ECO:0000256" key="1">
    <source>
        <dbReference type="ARBA" id="ARBA00008894"/>
    </source>
</evidence>
<evidence type="ECO:0000313" key="11">
    <source>
        <dbReference type="EMBL" id="GAA0172109.1"/>
    </source>
</evidence>
<keyword evidence="6" id="KW-0067">ATP-binding</keyword>
<dbReference type="PANTHER" id="PTHR23155:SF1193">
    <property type="entry name" value="DISEASE RESISTANCE PROTEIN RPP13-RELATED"/>
    <property type="match status" value="1"/>
</dbReference>
<gene>
    <name evidence="11" type="ORF">LIER_26004</name>
</gene>
<dbReference type="SUPFAM" id="SSF52058">
    <property type="entry name" value="L domain-like"/>
    <property type="match status" value="1"/>
</dbReference>
<dbReference type="AlphaFoldDB" id="A0AAV3R6V8"/>
<dbReference type="CDD" id="cd14798">
    <property type="entry name" value="RX-CC_like"/>
    <property type="match status" value="1"/>
</dbReference>
<feature type="domain" description="NB-ARC" evidence="7">
    <location>
        <begin position="161"/>
        <end position="332"/>
    </location>
</feature>
<evidence type="ECO:0000259" key="7">
    <source>
        <dbReference type="Pfam" id="PF00931"/>
    </source>
</evidence>
<dbReference type="InterPro" id="IPR055414">
    <property type="entry name" value="LRR_R13L4/SHOC2-like"/>
</dbReference>
<dbReference type="InterPro" id="IPR044974">
    <property type="entry name" value="Disease_R_plants"/>
</dbReference>
<keyword evidence="12" id="KW-1185">Reference proteome</keyword>
<dbReference type="InterPro" id="IPR036388">
    <property type="entry name" value="WH-like_DNA-bd_sf"/>
</dbReference>